<evidence type="ECO:0000256" key="1">
    <source>
        <dbReference type="SAM" id="Phobius"/>
    </source>
</evidence>
<proteinExistence type="predicted"/>
<name>A0A0G2SSF8_9CAUD</name>
<keyword evidence="1" id="KW-1133">Transmembrane helix</keyword>
<dbReference type="EMBL" id="KP890823">
    <property type="protein sequence ID" value="AKA61901.1"/>
    <property type="molecule type" value="Genomic_DNA"/>
</dbReference>
<sequence length="67" mass="7269">MKVLKYFKNLVLGLLIGAASSVFVFCVGVLLSFVVLVSTIVSSLQGNDITFKDMSTKLDEVTAQLKK</sequence>
<feature type="transmembrane region" description="Helical" evidence="1">
    <location>
        <begin position="12"/>
        <end position="41"/>
    </location>
</feature>
<keyword evidence="3" id="KW-1185">Reference proteome</keyword>
<accession>A0A0G2SSF8</accession>
<protein>
    <submittedName>
        <fullName evidence="2">Uncharacterized protein</fullName>
    </submittedName>
</protein>
<keyword evidence="1" id="KW-0472">Membrane</keyword>
<evidence type="ECO:0000313" key="2">
    <source>
        <dbReference type="EMBL" id="AKA61901.1"/>
    </source>
</evidence>
<gene>
    <name evidence="2" type="ORF">Pm5461_039</name>
</gene>
<dbReference type="KEGG" id="vg:26622838"/>
<organism evidence="2 3">
    <name type="scientific">Proteus phage vB_PmiM_Pm5461</name>
    <dbReference type="NCBI Taxonomy" id="1636250"/>
    <lineage>
        <taxon>Viruses</taxon>
        <taxon>Duplodnaviria</taxon>
        <taxon>Heunggongvirae</taxon>
        <taxon>Uroviricota</taxon>
        <taxon>Caudoviricetes</taxon>
        <taxon>Pantevenvirales</taxon>
        <taxon>Straboviridae</taxon>
        <taxon>Bragavirus</taxon>
        <taxon>Bragavirus pm5461</taxon>
    </lineage>
</organism>
<reference evidence="2 3" key="1">
    <citation type="submission" date="2015-03" db="EMBL/GenBank/DDBJ databases">
        <authorList>
            <person name="Melo L.D.R."/>
            <person name="Veiga P."/>
            <person name="Cerca N."/>
            <person name="Kropinski A.M."/>
            <person name="Azeredo J."/>
            <person name="Almeida C."/>
            <person name="Sillankorva S."/>
        </authorList>
    </citation>
    <scope>NUCLEOTIDE SEQUENCE [LARGE SCALE GENOMIC DNA]</scope>
</reference>
<dbReference type="GeneID" id="26622838"/>
<dbReference type="RefSeq" id="YP_009195457.1">
    <property type="nucleotide sequence ID" value="NC_028762.1"/>
</dbReference>
<dbReference type="Proteomes" id="UP000202749">
    <property type="component" value="Segment"/>
</dbReference>
<evidence type="ECO:0000313" key="3">
    <source>
        <dbReference type="Proteomes" id="UP000202749"/>
    </source>
</evidence>
<keyword evidence="1" id="KW-0812">Transmembrane</keyword>